<proteinExistence type="predicted"/>
<sequence length="60" mass="6395">ACGGLEAFLLGVYNLAPRFAIGSVYVSLLWRVYGGIVGMNIWPAMDLLGIATRCLSFVAS</sequence>
<name>A0ABD0M5F9_9CAEN</name>
<organism evidence="1 2">
    <name type="scientific">Batillaria attramentaria</name>
    <dbReference type="NCBI Taxonomy" id="370345"/>
    <lineage>
        <taxon>Eukaryota</taxon>
        <taxon>Metazoa</taxon>
        <taxon>Spiralia</taxon>
        <taxon>Lophotrochozoa</taxon>
        <taxon>Mollusca</taxon>
        <taxon>Gastropoda</taxon>
        <taxon>Caenogastropoda</taxon>
        <taxon>Sorbeoconcha</taxon>
        <taxon>Cerithioidea</taxon>
        <taxon>Batillariidae</taxon>
        <taxon>Batillaria</taxon>
    </lineage>
</organism>
<accession>A0ABD0M5F9</accession>
<evidence type="ECO:0000313" key="2">
    <source>
        <dbReference type="Proteomes" id="UP001519460"/>
    </source>
</evidence>
<gene>
    <name evidence="1" type="ORF">BaRGS_00002158</name>
</gene>
<reference evidence="1 2" key="1">
    <citation type="journal article" date="2023" name="Sci. Data">
        <title>Genome assembly of the Korean intertidal mud-creeper Batillaria attramentaria.</title>
        <authorList>
            <person name="Patra A.K."/>
            <person name="Ho P.T."/>
            <person name="Jun S."/>
            <person name="Lee S.J."/>
            <person name="Kim Y."/>
            <person name="Won Y.J."/>
        </authorList>
    </citation>
    <scope>NUCLEOTIDE SEQUENCE [LARGE SCALE GENOMIC DNA]</scope>
    <source>
        <strain evidence="1">Wonlab-2016</strain>
    </source>
</reference>
<dbReference type="AlphaFoldDB" id="A0ABD0M5F9"/>
<feature type="non-terminal residue" evidence="1">
    <location>
        <position position="1"/>
    </location>
</feature>
<evidence type="ECO:0000313" key="1">
    <source>
        <dbReference type="EMBL" id="KAK7506683.1"/>
    </source>
</evidence>
<protein>
    <recommendedName>
        <fullName evidence="3">MATE family efflux transporter</fullName>
    </recommendedName>
</protein>
<dbReference type="Proteomes" id="UP001519460">
    <property type="component" value="Unassembled WGS sequence"/>
</dbReference>
<evidence type="ECO:0008006" key="3">
    <source>
        <dbReference type="Google" id="ProtNLM"/>
    </source>
</evidence>
<feature type="non-terminal residue" evidence="1">
    <location>
        <position position="60"/>
    </location>
</feature>
<keyword evidence="2" id="KW-1185">Reference proteome</keyword>
<dbReference type="EMBL" id="JACVVK020000006">
    <property type="protein sequence ID" value="KAK7506683.1"/>
    <property type="molecule type" value="Genomic_DNA"/>
</dbReference>
<comment type="caution">
    <text evidence="1">The sequence shown here is derived from an EMBL/GenBank/DDBJ whole genome shotgun (WGS) entry which is preliminary data.</text>
</comment>